<evidence type="ECO:0000313" key="2">
    <source>
        <dbReference type="Proteomes" id="UP000004038"/>
    </source>
</evidence>
<organism evidence="1 2">
    <name type="scientific">Sinorhizobium meliloti CCNWSX0020</name>
    <dbReference type="NCBI Taxonomy" id="1107881"/>
    <lineage>
        <taxon>Bacteria</taxon>
        <taxon>Pseudomonadati</taxon>
        <taxon>Pseudomonadota</taxon>
        <taxon>Alphaproteobacteria</taxon>
        <taxon>Hyphomicrobiales</taxon>
        <taxon>Rhizobiaceae</taxon>
        <taxon>Sinorhizobium/Ensifer group</taxon>
        <taxon>Sinorhizobium</taxon>
    </lineage>
</organism>
<dbReference type="Proteomes" id="UP000004038">
    <property type="component" value="Unassembled WGS sequence"/>
</dbReference>
<name>H0G1T5_RHIML</name>
<protein>
    <submittedName>
        <fullName evidence="1">Uncharacterized protein</fullName>
    </submittedName>
</protein>
<dbReference type="AlphaFoldDB" id="H0G1T5"/>
<dbReference type="EMBL" id="AGVV01000033">
    <property type="protein sequence ID" value="EHK76679.1"/>
    <property type="molecule type" value="Genomic_DNA"/>
</dbReference>
<reference evidence="1 2" key="1">
    <citation type="journal article" date="2012" name="J. Bacteriol.">
        <title>Draft Genome Sequence of Sinorhizobium meliloti CCNWSX0020, a Nitrogen-Fixing Symbiont with Copper Tolerance Capability Isolated from Lead-Zinc Mine Tailings.</title>
        <authorList>
            <person name="Li Z."/>
            <person name="Ma Z."/>
            <person name="Hao X."/>
            <person name="Wei G."/>
        </authorList>
    </citation>
    <scope>NUCLEOTIDE SEQUENCE [LARGE SCALE GENOMIC DNA]</scope>
    <source>
        <strain evidence="1 2">CCNWSX0020</strain>
    </source>
</reference>
<dbReference type="PATRIC" id="fig|1107881.3.peg.3481"/>
<accession>H0G1T5</accession>
<sequence>MSHRPERLHLPYALGWIILRRLTLVGMWVRYYLLLPKLTLSAGSSLLQATTRPDPDVDTPHLPPKLRLGRTSVHSGANLNAISGGNQRLQWDGIVAGLLYPLQMPRSPYGDFTL</sequence>
<proteinExistence type="predicted"/>
<gene>
    <name evidence="1" type="ORF">SM0020_17117</name>
</gene>
<evidence type="ECO:0000313" key="1">
    <source>
        <dbReference type="EMBL" id="EHK76679.1"/>
    </source>
</evidence>